<evidence type="ECO:0000256" key="1">
    <source>
        <dbReference type="SAM" id="SignalP"/>
    </source>
</evidence>
<feature type="signal peptide" evidence="1">
    <location>
        <begin position="1"/>
        <end position="20"/>
    </location>
</feature>
<accession>A0ABT8WRG7</accession>
<name>A0ABT8WRG7_9FLAO</name>
<organism evidence="2 3">
    <name type="scientific">Flavivirga jejuensis</name>
    <dbReference type="NCBI Taxonomy" id="870487"/>
    <lineage>
        <taxon>Bacteria</taxon>
        <taxon>Pseudomonadati</taxon>
        <taxon>Bacteroidota</taxon>
        <taxon>Flavobacteriia</taxon>
        <taxon>Flavobacteriales</taxon>
        <taxon>Flavobacteriaceae</taxon>
        <taxon>Flavivirga</taxon>
    </lineage>
</organism>
<keyword evidence="3" id="KW-1185">Reference proteome</keyword>
<gene>
    <name evidence="2" type="ORF">Q4Q40_16145</name>
</gene>
<keyword evidence="1" id="KW-0732">Signal</keyword>
<evidence type="ECO:0000313" key="2">
    <source>
        <dbReference type="EMBL" id="MDO5975726.1"/>
    </source>
</evidence>
<protein>
    <submittedName>
        <fullName evidence="2">Uncharacterized protein</fullName>
    </submittedName>
</protein>
<comment type="caution">
    <text evidence="2">The sequence shown here is derived from an EMBL/GenBank/DDBJ whole genome shotgun (WGS) entry which is preliminary data.</text>
</comment>
<reference evidence="2" key="1">
    <citation type="submission" date="2023-07" db="EMBL/GenBank/DDBJ databases">
        <title>Two novel species in the genus Flavivirga.</title>
        <authorList>
            <person name="Kwon K."/>
        </authorList>
    </citation>
    <scope>NUCLEOTIDE SEQUENCE</scope>
    <source>
        <strain evidence="2">KACC 14158</strain>
    </source>
</reference>
<proteinExistence type="predicted"/>
<evidence type="ECO:0000313" key="3">
    <source>
        <dbReference type="Proteomes" id="UP001176806"/>
    </source>
</evidence>
<sequence length="63" mass="7434">MKKTNILFIVCLFVSLTAKANNIEIKQNNNIKSFNIALGLKAELYYFLPIVKEKARRKRIRRH</sequence>
<dbReference type="RefSeq" id="WP_303302942.1">
    <property type="nucleotide sequence ID" value="NZ_BAABDA010000050.1"/>
</dbReference>
<dbReference type="Proteomes" id="UP001176806">
    <property type="component" value="Unassembled WGS sequence"/>
</dbReference>
<feature type="chain" id="PRO_5046273133" evidence="1">
    <location>
        <begin position="21"/>
        <end position="63"/>
    </location>
</feature>
<dbReference type="EMBL" id="JAUOEL010000005">
    <property type="protein sequence ID" value="MDO5975726.1"/>
    <property type="molecule type" value="Genomic_DNA"/>
</dbReference>